<comment type="catalytic activity">
    <reaction evidence="12 14">
        <text>riboflavin + ATP = FMN + ADP + H(+)</text>
        <dbReference type="Rhea" id="RHEA:14357"/>
        <dbReference type="ChEBI" id="CHEBI:15378"/>
        <dbReference type="ChEBI" id="CHEBI:30616"/>
        <dbReference type="ChEBI" id="CHEBI:57986"/>
        <dbReference type="ChEBI" id="CHEBI:58210"/>
        <dbReference type="ChEBI" id="CHEBI:456216"/>
        <dbReference type="EC" id="2.7.1.26"/>
    </reaction>
</comment>
<dbReference type="EC" id="2.7.7.2" evidence="14"/>
<feature type="domain" description="Riboflavin kinase" evidence="15">
    <location>
        <begin position="185"/>
        <end position="312"/>
    </location>
</feature>
<evidence type="ECO:0000259" key="15">
    <source>
        <dbReference type="SMART" id="SM00904"/>
    </source>
</evidence>
<evidence type="ECO:0000256" key="9">
    <source>
        <dbReference type="ARBA" id="ARBA00022827"/>
    </source>
</evidence>
<keyword evidence="17" id="KW-1185">Reference proteome</keyword>
<evidence type="ECO:0000256" key="11">
    <source>
        <dbReference type="ARBA" id="ARBA00023268"/>
    </source>
</evidence>
<evidence type="ECO:0000256" key="10">
    <source>
        <dbReference type="ARBA" id="ARBA00022840"/>
    </source>
</evidence>
<gene>
    <name evidence="16" type="primary">ribF</name>
    <name evidence="16" type="ORF">ACFQ38_03480</name>
</gene>
<keyword evidence="8 14" id="KW-0418">Kinase</keyword>
<keyword evidence="6 14" id="KW-0548">Nucleotidyltransferase</keyword>
<dbReference type="Gene3D" id="3.40.50.620">
    <property type="entry name" value="HUPs"/>
    <property type="match status" value="1"/>
</dbReference>
<keyword evidence="3 14" id="KW-0285">Flavoprotein</keyword>
<evidence type="ECO:0000256" key="2">
    <source>
        <dbReference type="ARBA" id="ARBA00005201"/>
    </source>
</evidence>
<keyword evidence="4 14" id="KW-0288">FMN</keyword>
<comment type="pathway">
    <text evidence="1 14">Cofactor biosynthesis; FAD biosynthesis; FAD from FMN: step 1/1.</text>
</comment>
<dbReference type="InterPro" id="IPR004821">
    <property type="entry name" value="Cyt_trans-like"/>
</dbReference>
<evidence type="ECO:0000313" key="16">
    <source>
        <dbReference type="EMBL" id="MFD1204195.1"/>
    </source>
</evidence>
<evidence type="ECO:0000256" key="13">
    <source>
        <dbReference type="ARBA" id="ARBA00049494"/>
    </source>
</evidence>
<evidence type="ECO:0000256" key="12">
    <source>
        <dbReference type="ARBA" id="ARBA00047880"/>
    </source>
</evidence>
<accession>A0ABW3TU75</accession>
<dbReference type="NCBIfam" id="NF004160">
    <property type="entry name" value="PRK05627.1-3"/>
    <property type="match status" value="1"/>
</dbReference>
<dbReference type="SUPFAM" id="SSF52374">
    <property type="entry name" value="Nucleotidylyl transferase"/>
    <property type="match status" value="1"/>
</dbReference>
<dbReference type="GO" id="GO:0008531">
    <property type="term" value="F:riboflavin kinase activity"/>
    <property type="evidence" value="ECO:0007669"/>
    <property type="project" value="UniProtKB-EC"/>
</dbReference>
<dbReference type="NCBIfam" id="NF004162">
    <property type="entry name" value="PRK05627.1-5"/>
    <property type="match status" value="1"/>
</dbReference>
<dbReference type="RefSeq" id="WP_381479795.1">
    <property type="nucleotide sequence ID" value="NZ_JBHTLT010000016.1"/>
</dbReference>
<dbReference type="Pfam" id="PF01687">
    <property type="entry name" value="Flavokinase"/>
    <property type="match status" value="1"/>
</dbReference>
<dbReference type="GO" id="GO:0003919">
    <property type="term" value="F:FMN adenylyltransferase activity"/>
    <property type="evidence" value="ECO:0007669"/>
    <property type="project" value="UniProtKB-EC"/>
</dbReference>
<keyword evidence="9 14" id="KW-0274">FAD</keyword>
<dbReference type="NCBIfam" id="TIGR00125">
    <property type="entry name" value="cyt_tran_rel"/>
    <property type="match status" value="1"/>
</dbReference>
<dbReference type="InterPro" id="IPR015864">
    <property type="entry name" value="FAD_synthase"/>
</dbReference>
<dbReference type="Gene3D" id="2.40.30.30">
    <property type="entry name" value="Riboflavin kinase-like"/>
    <property type="match status" value="1"/>
</dbReference>
<evidence type="ECO:0000313" key="17">
    <source>
        <dbReference type="Proteomes" id="UP001597231"/>
    </source>
</evidence>
<dbReference type="PANTHER" id="PTHR22749">
    <property type="entry name" value="RIBOFLAVIN KINASE/FMN ADENYLYLTRANSFERASE"/>
    <property type="match status" value="1"/>
</dbReference>
<evidence type="ECO:0000256" key="8">
    <source>
        <dbReference type="ARBA" id="ARBA00022777"/>
    </source>
</evidence>
<evidence type="ECO:0000256" key="6">
    <source>
        <dbReference type="ARBA" id="ARBA00022695"/>
    </source>
</evidence>
<keyword evidence="10 14" id="KW-0067">ATP-binding</keyword>
<reference evidence="17" key="1">
    <citation type="journal article" date="2019" name="Int. J. Syst. Evol. Microbiol.">
        <title>The Global Catalogue of Microorganisms (GCM) 10K type strain sequencing project: providing services to taxonomists for standard genome sequencing and annotation.</title>
        <authorList>
            <consortium name="The Broad Institute Genomics Platform"/>
            <consortium name="The Broad Institute Genome Sequencing Center for Infectious Disease"/>
            <person name="Wu L."/>
            <person name="Ma J."/>
        </authorList>
    </citation>
    <scope>NUCLEOTIDE SEQUENCE [LARGE SCALE GENOMIC DNA]</scope>
    <source>
        <strain evidence="17">CCUG 53915</strain>
    </source>
</reference>
<dbReference type="InterPro" id="IPR023465">
    <property type="entry name" value="Riboflavin_kinase_dom_sf"/>
</dbReference>
<dbReference type="InterPro" id="IPR014729">
    <property type="entry name" value="Rossmann-like_a/b/a_fold"/>
</dbReference>
<dbReference type="Pfam" id="PF06574">
    <property type="entry name" value="FAD_syn"/>
    <property type="match status" value="1"/>
</dbReference>
<dbReference type="EC" id="2.7.1.26" evidence="14"/>
<evidence type="ECO:0000256" key="5">
    <source>
        <dbReference type="ARBA" id="ARBA00022679"/>
    </source>
</evidence>
<dbReference type="SMART" id="SM00904">
    <property type="entry name" value="Flavokinase"/>
    <property type="match status" value="1"/>
</dbReference>
<proteinExistence type="inferred from homology"/>
<dbReference type="PIRSF" id="PIRSF004491">
    <property type="entry name" value="FAD_Synth"/>
    <property type="match status" value="1"/>
</dbReference>
<comment type="catalytic activity">
    <reaction evidence="13 14">
        <text>FMN + ATP + H(+) = FAD + diphosphate</text>
        <dbReference type="Rhea" id="RHEA:17237"/>
        <dbReference type="ChEBI" id="CHEBI:15378"/>
        <dbReference type="ChEBI" id="CHEBI:30616"/>
        <dbReference type="ChEBI" id="CHEBI:33019"/>
        <dbReference type="ChEBI" id="CHEBI:57692"/>
        <dbReference type="ChEBI" id="CHEBI:58210"/>
        <dbReference type="EC" id="2.7.7.2"/>
    </reaction>
</comment>
<keyword evidence="11" id="KW-0511">Multifunctional enzyme</keyword>
<keyword evidence="5 14" id="KW-0808">Transferase</keyword>
<dbReference type="SUPFAM" id="SSF82114">
    <property type="entry name" value="Riboflavin kinase-like"/>
    <property type="match status" value="1"/>
</dbReference>
<dbReference type="InterPro" id="IPR015865">
    <property type="entry name" value="Riboflavin_kinase_bac/euk"/>
</dbReference>
<dbReference type="CDD" id="cd02064">
    <property type="entry name" value="FAD_synthetase_N"/>
    <property type="match status" value="1"/>
</dbReference>
<dbReference type="InterPro" id="IPR023468">
    <property type="entry name" value="Riboflavin_kinase"/>
</dbReference>
<evidence type="ECO:0000256" key="3">
    <source>
        <dbReference type="ARBA" id="ARBA00022630"/>
    </source>
</evidence>
<comment type="pathway">
    <text evidence="2 14">Cofactor biosynthesis; FMN biosynthesis; FMN from riboflavin (ATP route): step 1/1.</text>
</comment>
<comment type="caution">
    <text evidence="16">The sequence shown here is derived from an EMBL/GenBank/DDBJ whole genome shotgun (WGS) entry which is preliminary data.</text>
</comment>
<dbReference type="InterPro" id="IPR002606">
    <property type="entry name" value="Riboflavin_kinase_bac"/>
</dbReference>
<sequence>MEIYRLQYPDHMTVDSAGPFSMAIGFFDGLHKGHQTVIRAAKDKAEELNMKSAVMTFDPHPSHLFGGGKNKVGYITQFPEKVRVLQSIGIDTLFVVKFDWELASLTPEKFVELFIKGLNVKHVSAGFDFTFGSKGSGTMETMKKLSDGFYDTTTVEKVTDADDKISSTRIRQLLAEGNVEETKRLLGRPFRTSGIVVHGEKRGRLLGFPTANIQVDDETILPVNGVYAVRMIVDGKKYDGVCNVGVKPTFHDPKKAKKSVEVHLIGFEGDLYDKEAAVEWIASIRQEQKFNSVDDLINQIGKDKQTALNLLRVE</sequence>
<evidence type="ECO:0000256" key="1">
    <source>
        <dbReference type="ARBA" id="ARBA00004726"/>
    </source>
</evidence>
<dbReference type="EMBL" id="JBHTLT010000016">
    <property type="protein sequence ID" value="MFD1204195.1"/>
    <property type="molecule type" value="Genomic_DNA"/>
</dbReference>
<comment type="similarity">
    <text evidence="14">Belongs to the ribF family.</text>
</comment>
<organism evidence="16 17">
    <name type="scientific">Sporosarcina contaminans</name>
    <dbReference type="NCBI Taxonomy" id="633403"/>
    <lineage>
        <taxon>Bacteria</taxon>
        <taxon>Bacillati</taxon>
        <taxon>Bacillota</taxon>
        <taxon>Bacilli</taxon>
        <taxon>Bacillales</taxon>
        <taxon>Caryophanaceae</taxon>
        <taxon>Sporosarcina</taxon>
    </lineage>
</organism>
<evidence type="ECO:0000256" key="14">
    <source>
        <dbReference type="PIRNR" id="PIRNR004491"/>
    </source>
</evidence>
<keyword evidence="7 14" id="KW-0547">Nucleotide-binding</keyword>
<dbReference type="PANTHER" id="PTHR22749:SF6">
    <property type="entry name" value="RIBOFLAVIN KINASE"/>
    <property type="match status" value="1"/>
</dbReference>
<evidence type="ECO:0000256" key="7">
    <source>
        <dbReference type="ARBA" id="ARBA00022741"/>
    </source>
</evidence>
<dbReference type="Proteomes" id="UP001597231">
    <property type="component" value="Unassembled WGS sequence"/>
</dbReference>
<evidence type="ECO:0000256" key="4">
    <source>
        <dbReference type="ARBA" id="ARBA00022643"/>
    </source>
</evidence>
<name>A0ABW3TU75_9BACL</name>
<dbReference type="NCBIfam" id="TIGR00083">
    <property type="entry name" value="ribF"/>
    <property type="match status" value="1"/>
</dbReference>
<protein>
    <recommendedName>
        <fullName evidence="14">Riboflavin biosynthesis protein</fullName>
    </recommendedName>
    <domain>
        <recommendedName>
            <fullName evidence="14">Riboflavin kinase</fullName>
            <ecNumber evidence="14">2.7.1.26</ecNumber>
        </recommendedName>
        <alternativeName>
            <fullName evidence="14">Flavokinase</fullName>
        </alternativeName>
    </domain>
    <domain>
        <recommendedName>
            <fullName evidence="14">FMN adenylyltransferase</fullName>
            <ecNumber evidence="14">2.7.7.2</ecNumber>
        </recommendedName>
        <alternativeName>
            <fullName evidence="14">FAD pyrophosphorylase</fullName>
        </alternativeName>
        <alternativeName>
            <fullName evidence="14">FAD synthase</fullName>
        </alternativeName>
    </domain>
</protein>